<accession>A0A422MQJ4</accession>
<protein>
    <submittedName>
        <fullName evidence="2">Uncharacterized protein</fullName>
    </submittedName>
</protein>
<comment type="caution">
    <text evidence="2">The sequence shown here is derived from an EMBL/GenBank/DDBJ whole genome shotgun (WGS) entry which is preliminary data.</text>
</comment>
<dbReference type="RefSeq" id="XP_029223071.1">
    <property type="nucleotide sequence ID" value="XM_029376801.1"/>
</dbReference>
<organism evidence="2 3">
    <name type="scientific">Trypanosoma conorhini</name>
    <dbReference type="NCBI Taxonomy" id="83891"/>
    <lineage>
        <taxon>Eukaryota</taxon>
        <taxon>Discoba</taxon>
        <taxon>Euglenozoa</taxon>
        <taxon>Kinetoplastea</taxon>
        <taxon>Metakinetoplastina</taxon>
        <taxon>Trypanosomatida</taxon>
        <taxon>Trypanosomatidae</taxon>
        <taxon>Trypanosoma</taxon>
    </lineage>
</organism>
<reference evidence="2 3" key="1">
    <citation type="journal article" date="2018" name="BMC Genomics">
        <title>Genomic comparison of Trypanosoma conorhini and Trypanosoma rangeli to Trypanosoma cruzi strains of high and low virulence.</title>
        <authorList>
            <person name="Bradwell K.R."/>
            <person name="Koparde V.N."/>
            <person name="Matveyev A.V."/>
            <person name="Serrano M.G."/>
            <person name="Alves J.M."/>
            <person name="Parikh H."/>
            <person name="Huang B."/>
            <person name="Lee V."/>
            <person name="Espinosa-Alvarez O."/>
            <person name="Ortiz P.A."/>
            <person name="Costa-Martins A.G."/>
            <person name="Teixeira M.M."/>
            <person name="Buck G.A."/>
        </authorList>
    </citation>
    <scope>NUCLEOTIDE SEQUENCE [LARGE SCALE GENOMIC DNA]</scope>
    <source>
        <strain evidence="2 3">025E</strain>
    </source>
</reference>
<evidence type="ECO:0000313" key="2">
    <source>
        <dbReference type="EMBL" id="RNE95476.1"/>
    </source>
</evidence>
<dbReference type="AlphaFoldDB" id="A0A422MQJ4"/>
<dbReference type="GeneID" id="40323619"/>
<evidence type="ECO:0000313" key="3">
    <source>
        <dbReference type="Proteomes" id="UP000284403"/>
    </source>
</evidence>
<dbReference type="Proteomes" id="UP000284403">
    <property type="component" value="Unassembled WGS sequence"/>
</dbReference>
<feature type="region of interest" description="Disordered" evidence="1">
    <location>
        <begin position="1"/>
        <end position="21"/>
    </location>
</feature>
<proteinExistence type="predicted"/>
<dbReference type="EMBL" id="MKKU01001428">
    <property type="protein sequence ID" value="RNE95476.1"/>
    <property type="molecule type" value="Genomic_DNA"/>
</dbReference>
<evidence type="ECO:0000256" key="1">
    <source>
        <dbReference type="SAM" id="MobiDB-lite"/>
    </source>
</evidence>
<sequence>MAPGAATSPAVFSQRGVSPPGRVCAGSLRLGLVGGGRHKRCLGERSSATITAPGPPPSKGLWGTEAVDPRPCGASQLVLPPRMRGTGWGSAAPRGGPADWQAGLPLLRATRYLGAGVARRSPPS</sequence>
<gene>
    <name evidence="2" type="ORF">Tco025E_10008</name>
</gene>
<keyword evidence="3" id="KW-1185">Reference proteome</keyword>
<feature type="region of interest" description="Disordered" evidence="1">
    <location>
        <begin position="44"/>
        <end position="64"/>
    </location>
</feature>
<name>A0A422MQJ4_9TRYP</name>